<evidence type="ECO:0000256" key="1">
    <source>
        <dbReference type="SAM" id="MobiDB-lite"/>
    </source>
</evidence>
<dbReference type="AlphaFoldDB" id="A0A375C666"/>
<protein>
    <submittedName>
        <fullName evidence="2">Uncharacterized protein</fullName>
    </submittedName>
</protein>
<gene>
    <name evidence="2" type="ORF">CBM2587_B60435</name>
</gene>
<organism evidence="2">
    <name type="scientific">Cupriavidus taiwanensis</name>
    <dbReference type="NCBI Taxonomy" id="164546"/>
    <lineage>
        <taxon>Bacteria</taxon>
        <taxon>Pseudomonadati</taxon>
        <taxon>Pseudomonadota</taxon>
        <taxon>Betaproteobacteria</taxon>
        <taxon>Burkholderiales</taxon>
        <taxon>Burkholderiaceae</taxon>
        <taxon>Cupriavidus</taxon>
    </lineage>
</organism>
<feature type="region of interest" description="Disordered" evidence="1">
    <location>
        <begin position="1"/>
        <end position="32"/>
    </location>
</feature>
<proteinExistence type="predicted"/>
<sequence length="62" mass="6989">MPGTPFCRAGARVRKRAPKMIQHRTDSPKWGGAPQRIIQHALAGSILAQKRPRLAARRRHRA</sequence>
<evidence type="ECO:0000313" key="2">
    <source>
        <dbReference type="EMBL" id="SOY63423.1"/>
    </source>
</evidence>
<accession>A0A375C666</accession>
<dbReference type="EMBL" id="OFSQ01000035">
    <property type="protein sequence ID" value="SOY63423.1"/>
    <property type="molecule type" value="Genomic_DNA"/>
</dbReference>
<name>A0A375C666_9BURK</name>
<comment type="caution">
    <text evidence="2">The sequence shown here is derived from an EMBL/GenBank/DDBJ whole genome shotgun (WGS) entry which is preliminary data.</text>
</comment>
<feature type="compositionally biased region" description="Basic residues" evidence="1">
    <location>
        <begin position="11"/>
        <end position="22"/>
    </location>
</feature>
<reference evidence="2" key="1">
    <citation type="submission" date="2018-01" db="EMBL/GenBank/DDBJ databases">
        <authorList>
            <person name="Clerissi C."/>
        </authorList>
    </citation>
    <scope>NUCLEOTIDE SEQUENCE</scope>
    <source>
        <strain evidence="2">Cupriavidus sp. LMG 19464</strain>
    </source>
</reference>
<dbReference type="Proteomes" id="UP000256780">
    <property type="component" value="Chromosome CBM2587_b"/>
</dbReference>